<reference evidence="1 2" key="1">
    <citation type="submission" date="2019-01" db="EMBL/GenBank/DDBJ databases">
        <title>Vagococcus silagei sp. nov. isolated from brewer's grain.</title>
        <authorList>
            <person name="Guu J.-R."/>
        </authorList>
    </citation>
    <scope>NUCLEOTIDE SEQUENCE [LARGE SCALE GENOMIC DNA]</scope>
    <source>
        <strain evidence="1 2">2B-2</strain>
    </source>
</reference>
<name>A0A4S3B564_9ENTE</name>
<dbReference type="EMBL" id="SDGV01000010">
    <property type="protein sequence ID" value="THB61638.1"/>
    <property type="molecule type" value="Genomic_DNA"/>
</dbReference>
<comment type="caution">
    <text evidence="1">The sequence shown here is derived from an EMBL/GenBank/DDBJ whole genome shotgun (WGS) entry which is preliminary data.</text>
</comment>
<dbReference type="AlphaFoldDB" id="A0A4S3B564"/>
<dbReference type="RefSeq" id="WP_136136410.1">
    <property type="nucleotide sequence ID" value="NZ_SDGV01000010.1"/>
</dbReference>
<keyword evidence="2" id="KW-1185">Reference proteome</keyword>
<protein>
    <submittedName>
        <fullName evidence="1">Uncharacterized protein</fullName>
    </submittedName>
</protein>
<proteinExistence type="predicted"/>
<organism evidence="1 2">
    <name type="scientific">Vagococcus silagei</name>
    <dbReference type="NCBI Taxonomy" id="2508885"/>
    <lineage>
        <taxon>Bacteria</taxon>
        <taxon>Bacillati</taxon>
        <taxon>Bacillota</taxon>
        <taxon>Bacilli</taxon>
        <taxon>Lactobacillales</taxon>
        <taxon>Enterococcaceae</taxon>
        <taxon>Vagococcus</taxon>
    </lineage>
</organism>
<accession>A0A4S3B564</accession>
<sequence>MEREHFLALKNYFSNEKKFISGGYYRLKQESAHTYKLSFLEMDSCGASIVAPEITVSVTPNEVIATGLIDFSVQPVKQLTNEGSINLELQEELEKLVIKFKKALQ</sequence>
<dbReference type="OrthoDB" id="2223244at2"/>
<gene>
    <name evidence="1" type="ORF">ESZ54_04080</name>
</gene>
<evidence type="ECO:0000313" key="1">
    <source>
        <dbReference type="EMBL" id="THB61638.1"/>
    </source>
</evidence>
<evidence type="ECO:0000313" key="2">
    <source>
        <dbReference type="Proteomes" id="UP000310506"/>
    </source>
</evidence>
<dbReference type="Proteomes" id="UP000310506">
    <property type="component" value="Unassembled WGS sequence"/>
</dbReference>